<feature type="non-terminal residue" evidence="6">
    <location>
        <position position="191"/>
    </location>
</feature>
<dbReference type="EMBL" id="JACGWJ010000028">
    <property type="protein sequence ID" value="KAL0305578.1"/>
    <property type="molecule type" value="Genomic_DNA"/>
</dbReference>
<dbReference type="PANTHER" id="PTHR45974">
    <property type="entry name" value="RECEPTOR-LIKE PROTEIN 55"/>
    <property type="match status" value="1"/>
</dbReference>
<reference evidence="6" key="2">
    <citation type="journal article" date="2024" name="Plant">
        <title>Genomic evolution and insights into agronomic trait innovations of Sesamum species.</title>
        <authorList>
            <person name="Miao H."/>
            <person name="Wang L."/>
            <person name="Qu L."/>
            <person name="Liu H."/>
            <person name="Sun Y."/>
            <person name="Le M."/>
            <person name="Wang Q."/>
            <person name="Wei S."/>
            <person name="Zheng Y."/>
            <person name="Lin W."/>
            <person name="Duan Y."/>
            <person name="Cao H."/>
            <person name="Xiong S."/>
            <person name="Wang X."/>
            <person name="Wei L."/>
            <person name="Li C."/>
            <person name="Ma Q."/>
            <person name="Ju M."/>
            <person name="Zhao R."/>
            <person name="Li G."/>
            <person name="Mu C."/>
            <person name="Tian Q."/>
            <person name="Mei H."/>
            <person name="Zhang T."/>
            <person name="Gao T."/>
            <person name="Zhang H."/>
        </authorList>
    </citation>
    <scope>NUCLEOTIDE SEQUENCE</scope>
    <source>
        <strain evidence="6">G02</strain>
    </source>
</reference>
<dbReference type="PANTHER" id="PTHR45974:SF8">
    <property type="entry name" value="PROTEIN KINASE DOMAIN-CONTAINING PROTEIN"/>
    <property type="match status" value="1"/>
</dbReference>
<dbReference type="Pfam" id="PF00560">
    <property type="entry name" value="LRR_1"/>
    <property type="match status" value="1"/>
</dbReference>
<keyword evidence="3" id="KW-0677">Repeat</keyword>
<evidence type="ECO:0000256" key="1">
    <source>
        <dbReference type="ARBA" id="ARBA00004370"/>
    </source>
</evidence>
<dbReference type="GO" id="GO:0016301">
    <property type="term" value="F:kinase activity"/>
    <property type="evidence" value="ECO:0007669"/>
    <property type="project" value="UniProtKB-KW"/>
</dbReference>
<dbReference type="Gene3D" id="3.80.10.10">
    <property type="entry name" value="Ribonuclease Inhibitor"/>
    <property type="match status" value="1"/>
</dbReference>
<dbReference type="GO" id="GO:0016020">
    <property type="term" value="C:membrane"/>
    <property type="evidence" value="ECO:0007669"/>
    <property type="project" value="UniProtKB-SubCell"/>
</dbReference>
<gene>
    <name evidence="6" type="ORF">Sradi_5975100</name>
</gene>
<keyword evidence="6" id="KW-0418">Kinase</keyword>
<reference evidence="6" key="1">
    <citation type="submission" date="2020-06" db="EMBL/GenBank/DDBJ databases">
        <authorList>
            <person name="Li T."/>
            <person name="Hu X."/>
            <person name="Zhang T."/>
            <person name="Song X."/>
            <person name="Zhang H."/>
            <person name="Dai N."/>
            <person name="Sheng W."/>
            <person name="Hou X."/>
            <person name="Wei L."/>
        </authorList>
    </citation>
    <scope>NUCLEOTIDE SEQUENCE</scope>
    <source>
        <strain evidence="6">G02</strain>
        <tissue evidence="6">Leaf</tissue>
    </source>
</reference>
<evidence type="ECO:0000256" key="5">
    <source>
        <dbReference type="ARBA" id="ARBA00023180"/>
    </source>
</evidence>
<dbReference type="SUPFAM" id="SSF52058">
    <property type="entry name" value="L domain-like"/>
    <property type="match status" value="1"/>
</dbReference>
<protein>
    <submittedName>
        <fullName evidence="6">LRR receptor-like serine/threonine-protein kinase</fullName>
    </submittedName>
</protein>
<proteinExistence type="predicted"/>
<keyword evidence="4" id="KW-0472">Membrane</keyword>
<evidence type="ECO:0000313" key="6">
    <source>
        <dbReference type="EMBL" id="KAL0305578.1"/>
    </source>
</evidence>
<evidence type="ECO:0000256" key="2">
    <source>
        <dbReference type="ARBA" id="ARBA00022729"/>
    </source>
</evidence>
<dbReference type="AlphaFoldDB" id="A0AAW2KGI5"/>
<name>A0AAW2KGI5_SESRA</name>
<organism evidence="6">
    <name type="scientific">Sesamum radiatum</name>
    <name type="common">Black benniseed</name>
    <dbReference type="NCBI Taxonomy" id="300843"/>
    <lineage>
        <taxon>Eukaryota</taxon>
        <taxon>Viridiplantae</taxon>
        <taxon>Streptophyta</taxon>
        <taxon>Embryophyta</taxon>
        <taxon>Tracheophyta</taxon>
        <taxon>Spermatophyta</taxon>
        <taxon>Magnoliopsida</taxon>
        <taxon>eudicotyledons</taxon>
        <taxon>Gunneridae</taxon>
        <taxon>Pentapetalae</taxon>
        <taxon>asterids</taxon>
        <taxon>lamiids</taxon>
        <taxon>Lamiales</taxon>
        <taxon>Pedaliaceae</taxon>
        <taxon>Sesamum</taxon>
    </lineage>
</organism>
<keyword evidence="5" id="KW-0325">Glycoprotein</keyword>
<dbReference type="InterPro" id="IPR032675">
    <property type="entry name" value="LRR_dom_sf"/>
</dbReference>
<comment type="caution">
    <text evidence="6">The sequence shown here is derived from an EMBL/GenBank/DDBJ whole genome shotgun (WGS) entry which is preliminary data.</text>
</comment>
<comment type="subcellular location">
    <subcellularLocation>
        <location evidence="1">Membrane</location>
    </subcellularLocation>
</comment>
<dbReference type="InterPro" id="IPR001611">
    <property type="entry name" value="Leu-rich_rpt"/>
</dbReference>
<evidence type="ECO:0000256" key="4">
    <source>
        <dbReference type="ARBA" id="ARBA00023136"/>
    </source>
</evidence>
<keyword evidence="6" id="KW-0808">Transferase</keyword>
<keyword evidence="2" id="KW-0732">Signal</keyword>
<sequence length="191" mass="21324">MSEVVQMLEGKMAIPEAVGSPYNNDVRFKAVKDFHQERRNQSATWSQSQNSTTIRTDAENALHEIAVQLGKKDWDFNLNPCDGNSNWTTPKRNDMPCDLTRNYLSGTIPPEWAVTKLEYMGLESNLFNGMVPAELGKLTNLVNLILSANNLTGELPMELNNLKKLTELAAGQWFEGPIPSSISVLKNLSEL</sequence>
<keyword evidence="6" id="KW-0675">Receptor</keyword>
<accession>A0AAW2KGI5</accession>
<evidence type="ECO:0000256" key="3">
    <source>
        <dbReference type="ARBA" id="ARBA00022737"/>
    </source>
</evidence>